<gene>
    <name evidence="1" type="ORF">ODALV1_LOCUS27863</name>
</gene>
<protein>
    <submittedName>
        <fullName evidence="1">Uncharacterized protein</fullName>
    </submittedName>
</protein>
<accession>A0ABP1RZJ6</accession>
<evidence type="ECO:0000313" key="2">
    <source>
        <dbReference type="Proteomes" id="UP001642540"/>
    </source>
</evidence>
<keyword evidence="2" id="KW-1185">Reference proteome</keyword>
<organism evidence="1 2">
    <name type="scientific">Orchesella dallaii</name>
    <dbReference type="NCBI Taxonomy" id="48710"/>
    <lineage>
        <taxon>Eukaryota</taxon>
        <taxon>Metazoa</taxon>
        <taxon>Ecdysozoa</taxon>
        <taxon>Arthropoda</taxon>
        <taxon>Hexapoda</taxon>
        <taxon>Collembola</taxon>
        <taxon>Entomobryomorpha</taxon>
        <taxon>Entomobryoidea</taxon>
        <taxon>Orchesellidae</taxon>
        <taxon>Orchesellinae</taxon>
        <taxon>Orchesella</taxon>
    </lineage>
</organism>
<dbReference type="EMBL" id="CAXLJM020000128">
    <property type="protein sequence ID" value="CAL8139502.1"/>
    <property type="molecule type" value="Genomic_DNA"/>
</dbReference>
<reference evidence="1 2" key="1">
    <citation type="submission" date="2024-08" db="EMBL/GenBank/DDBJ databases">
        <authorList>
            <person name="Cucini C."/>
            <person name="Frati F."/>
        </authorList>
    </citation>
    <scope>NUCLEOTIDE SEQUENCE [LARGE SCALE GENOMIC DNA]</scope>
</reference>
<name>A0ABP1RZJ6_9HEXA</name>
<dbReference type="Proteomes" id="UP001642540">
    <property type="component" value="Unassembled WGS sequence"/>
</dbReference>
<proteinExistence type="predicted"/>
<sequence length="91" mass="9995">MVAAAAATGLLSSESSLFSSGSLKVHAIKFLKRPKVTEDCKDYKGVIWSQYVGTRGGRNARNDNDIDSVDIDENDVVLDRIQLIDIIGNRR</sequence>
<comment type="caution">
    <text evidence="1">The sequence shown here is derived from an EMBL/GenBank/DDBJ whole genome shotgun (WGS) entry which is preliminary data.</text>
</comment>
<evidence type="ECO:0000313" key="1">
    <source>
        <dbReference type="EMBL" id="CAL8139502.1"/>
    </source>
</evidence>